<sequence>MRSIVLKLALPVLVVGLAACGSSNNTTTNTRTAAAATPSAAAGSTNGADAICATYNTQINAVRPTPAADPSTADAATLPSIAMWIDPVLIMAMQEQQALGAAPDAGSLNASFADVVTTFHEAGIAAKGTDDAAFQTAWANFIAAQKTFFTAATAGNFPNCAK</sequence>
<accession>A0A934N0W1</accession>
<dbReference type="RefSeq" id="WP_337314226.1">
    <property type="nucleotide sequence ID" value="NZ_JAEKNS010000156.1"/>
</dbReference>
<evidence type="ECO:0000313" key="3">
    <source>
        <dbReference type="Proteomes" id="UP000606991"/>
    </source>
</evidence>
<keyword evidence="1" id="KW-0732">Signal</keyword>
<name>A0A934N0W1_9BACT</name>
<gene>
    <name evidence="2" type="ORF">JF886_15840</name>
</gene>
<evidence type="ECO:0000313" key="2">
    <source>
        <dbReference type="EMBL" id="MBJ7596300.1"/>
    </source>
</evidence>
<feature type="chain" id="PRO_5038011157" description="Lipoprotein" evidence="1">
    <location>
        <begin position="19"/>
        <end position="162"/>
    </location>
</feature>
<dbReference type="AlphaFoldDB" id="A0A934N0W1"/>
<dbReference type="EMBL" id="JAEKNS010000156">
    <property type="protein sequence ID" value="MBJ7596300.1"/>
    <property type="molecule type" value="Genomic_DNA"/>
</dbReference>
<dbReference type="Proteomes" id="UP000606991">
    <property type="component" value="Unassembled WGS sequence"/>
</dbReference>
<comment type="caution">
    <text evidence="2">The sequence shown here is derived from an EMBL/GenBank/DDBJ whole genome shotgun (WGS) entry which is preliminary data.</text>
</comment>
<evidence type="ECO:0000256" key="1">
    <source>
        <dbReference type="SAM" id="SignalP"/>
    </source>
</evidence>
<dbReference type="PROSITE" id="PS51257">
    <property type="entry name" value="PROKAR_LIPOPROTEIN"/>
    <property type="match status" value="1"/>
</dbReference>
<evidence type="ECO:0008006" key="4">
    <source>
        <dbReference type="Google" id="ProtNLM"/>
    </source>
</evidence>
<proteinExistence type="predicted"/>
<organism evidence="2 3">
    <name type="scientific">Candidatus Aeolococcus gillhamiae</name>
    <dbReference type="NCBI Taxonomy" id="3127015"/>
    <lineage>
        <taxon>Bacteria</taxon>
        <taxon>Bacillati</taxon>
        <taxon>Candidatus Dormiibacterota</taxon>
        <taxon>Candidatus Dormibacteria</taxon>
        <taxon>Candidatus Aeolococcales</taxon>
        <taxon>Candidatus Aeolococcaceae</taxon>
        <taxon>Candidatus Aeolococcus</taxon>
    </lineage>
</organism>
<reference evidence="2 3" key="1">
    <citation type="submission" date="2020-10" db="EMBL/GenBank/DDBJ databases">
        <title>Ca. Dormibacterota MAGs.</title>
        <authorList>
            <person name="Montgomery K."/>
        </authorList>
    </citation>
    <scope>NUCLEOTIDE SEQUENCE [LARGE SCALE GENOMIC DNA]</scope>
    <source>
        <strain evidence="2">SC8812_S17_18</strain>
    </source>
</reference>
<feature type="signal peptide" evidence="1">
    <location>
        <begin position="1"/>
        <end position="18"/>
    </location>
</feature>
<protein>
    <recommendedName>
        <fullName evidence="4">Lipoprotein</fullName>
    </recommendedName>
</protein>